<reference evidence="1 2" key="1">
    <citation type="submission" date="2024-10" db="EMBL/GenBank/DDBJ databases">
        <title>The Natural Products Discovery Center: Release of the First 8490 Sequenced Strains for Exploring Actinobacteria Biosynthetic Diversity.</title>
        <authorList>
            <person name="Kalkreuter E."/>
            <person name="Kautsar S.A."/>
            <person name="Yang D."/>
            <person name="Bader C.D."/>
            <person name="Teijaro C.N."/>
            <person name="Fluegel L."/>
            <person name="Davis C.M."/>
            <person name="Simpson J.R."/>
            <person name="Lauterbach L."/>
            <person name="Steele A.D."/>
            <person name="Gui C."/>
            <person name="Meng S."/>
            <person name="Li G."/>
            <person name="Viehrig K."/>
            <person name="Ye F."/>
            <person name="Su P."/>
            <person name="Kiefer A.F."/>
            <person name="Nichols A."/>
            <person name="Cepeda A.J."/>
            <person name="Yan W."/>
            <person name="Fan B."/>
            <person name="Jiang Y."/>
            <person name="Adhikari A."/>
            <person name="Zheng C.-J."/>
            <person name="Schuster L."/>
            <person name="Cowan T.M."/>
            <person name="Smanski M.J."/>
            <person name="Chevrette M.G."/>
            <person name="De Carvalho L.P.S."/>
            <person name="Shen B."/>
        </authorList>
    </citation>
    <scope>NUCLEOTIDE SEQUENCE [LARGE SCALE GENOMIC DNA]</scope>
    <source>
        <strain evidence="1 2">NPDC019377</strain>
    </source>
</reference>
<dbReference type="RefSeq" id="WP_397064723.1">
    <property type="nucleotide sequence ID" value="NZ_JBIRYL010000009.1"/>
</dbReference>
<protein>
    <submittedName>
        <fullName evidence="1">AzlD domain-containing protein</fullName>
    </submittedName>
</protein>
<keyword evidence="2" id="KW-1185">Reference proteome</keyword>
<accession>A0ABW7W503</accession>
<dbReference type="InterPro" id="IPR008407">
    <property type="entry name" value="Brnchd-chn_aa_trnsp_AzlD"/>
</dbReference>
<dbReference type="EMBL" id="JBIRYL010000009">
    <property type="protein sequence ID" value="MFI2232863.1"/>
    <property type="molecule type" value="Genomic_DNA"/>
</dbReference>
<proteinExistence type="predicted"/>
<sequence>MNDLGYLMGAALALAAGTFAFRLAGPALGSRITVSDRTTAFLENASIVVLAALVCTTALTEDGAVAGFARPAGVLVAGVCYRFRTPLPAALGAAAATTAALRLAGVP</sequence>
<name>A0ABW7W503_9NOCA</name>
<organism evidence="1 2">
    <name type="scientific">Nocardia testacea</name>
    <dbReference type="NCBI Taxonomy" id="248551"/>
    <lineage>
        <taxon>Bacteria</taxon>
        <taxon>Bacillati</taxon>
        <taxon>Actinomycetota</taxon>
        <taxon>Actinomycetes</taxon>
        <taxon>Mycobacteriales</taxon>
        <taxon>Nocardiaceae</taxon>
        <taxon>Nocardia</taxon>
    </lineage>
</organism>
<dbReference type="Proteomes" id="UP001611494">
    <property type="component" value="Unassembled WGS sequence"/>
</dbReference>
<comment type="caution">
    <text evidence="1">The sequence shown here is derived from an EMBL/GenBank/DDBJ whole genome shotgun (WGS) entry which is preliminary data.</text>
</comment>
<dbReference type="Pfam" id="PF05437">
    <property type="entry name" value="AzlD"/>
    <property type="match status" value="1"/>
</dbReference>
<evidence type="ECO:0000313" key="1">
    <source>
        <dbReference type="EMBL" id="MFI2232863.1"/>
    </source>
</evidence>
<evidence type="ECO:0000313" key="2">
    <source>
        <dbReference type="Proteomes" id="UP001611494"/>
    </source>
</evidence>
<gene>
    <name evidence="1" type="ORF">ACH49Z_23705</name>
</gene>